<evidence type="ECO:0000313" key="5">
    <source>
        <dbReference type="EMBL" id="ACK51309.1"/>
    </source>
</evidence>
<dbReference type="Pfam" id="PF00135">
    <property type="entry name" value="COesterase"/>
    <property type="match status" value="1"/>
</dbReference>
<feature type="signal peptide" evidence="3">
    <location>
        <begin position="1"/>
        <end position="39"/>
    </location>
</feature>
<sequence>MSRLSWLRIRAAACFAKRTLATGLIVAAGALLSHAPAQADNSFRVETKEGPVKGYLKTGGVAVFLGIPYAEPPVGDLRWRPPKKHAAWTDVLDAKNFGPTCAQITTLGLFAGPANNNEDCLYLNVFSPNVDPASRTKLPVIFWIHGGGNVDGESNDYDAGKLAAEGDVVVVTINYRLNLMGFLAHPALDAEGHLFGNYGILDQQLALNWVRRNISAFGGDKNNVTVGGQSAGASNTAAQMISPLAAGLFHRAILQSGVSYFSGLAPLAVAEAKGVAFAAAAGCGSGADSATAQCLRNLPAEKVEALSGTQTGNGPYITYLVEDGQILPRSFTSSFQSGQFNQVPVMNGTVQDEANFTLGITEYFKKPRTPFTEDDFKNLVTSTYSGNAGPGGSPPAYPAGTVNKVLARYPLNAYASPQLAMDAVTTDVSACRSFYASELLASQTPVYGYEFQERTAPFYFPKMPGFLPLAYHTADIQFLFPLFHGGPDGIAHDLNKKQQVLADQMTGAWTNFAWTGNPNGQGNNPWPQYKGKPGSYYLAQNIPVQTTFTGKEFAAAHKCDFWQKILIYN</sequence>
<accession>B8EIJ0</accession>
<dbReference type="AlphaFoldDB" id="B8EIJ0"/>
<dbReference type="Gene3D" id="3.40.50.1820">
    <property type="entry name" value="alpha/beta hydrolase"/>
    <property type="match status" value="1"/>
</dbReference>
<dbReference type="InterPro" id="IPR050309">
    <property type="entry name" value="Type-B_Carboxylest/Lipase"/>
</dbReference>
<dbReference type="PROSITE" id="PS00122">
    <property type="entry name" value="CARBOXYLESTERASE_B_1"/>
    <property type="match status" value="1"/>
</dbReference>
<dbReference type="InterPro" id="IPR019819">
    <property type="entry name" value="Carboxylesterase_B_CS"/>
</dbReference>
<dbReference type="InterPro" id="IPR029058">
    <property type="entry name" value="AB_hydrolase_fold"/>
</dbReference>
<keyword evidence="6" id="KW-1185">Reference proteome</keyword>
<dbReference type="eggNOG" id="COG2272">
    <property type="taxonomic scope" value="Bacteria"/>
</dbReference>
<evidence type="ECO:0000256" key="1">
    <source>
        <dbReference type="ARBA" id="ARBA00005964"/>
    </source>
</evidence>
<evidence type="ECO:0000313" key="6">
    <source>
        <dbReference type="Proteomes" id="UP000002257"/>
    </source>
</evidence>
<dbReference type="InterPro" id="IPR002018">
    <property type="entry name" value="CarbesteraseB"/>
</dbReference>
<evidence type="ECO:0000259" key="4">
    <source>
        <dbReference type="Pfam" id="PF00135"/>
    </source>
</evidence>
<evidence type="ECO:0000256" key="2">
    <source>
        <dbReference type="ARBA" id="ARBA00022801"/>
    </source>
</evidence>
<proteinExistence type="inferred from homology"/>
<dbReference type="STRING" id="395965.Msil_2379"/>
<dbReference type="ESTHER" id="metsb-b8eij0">
    <property type="family name" value="Carb_B_Bacteria"/>
</dbReference>
<name>B8EIJ0_METSB</name>
<dbReference type="PANTHER" id="PTHR11559">
    <property type="entry name" value="CARBOXYLESTERASE"/>
    <property type="match status" value="1"/>
</dbReference>
<dbReference type="InterPro" id="IPR019826">
    <property type="entry name" value="Carboxylesterase_B_AS"/>
</dbReference>
<dbReference type="KEGG" id="msl:Msil_2379"/>
<keyword evidence="2 3" id="KW-0378">Hydrolase</keyword>
<feature type="chain" id="PRO_5005124010" description="Carboxylic ester hydrolase" evidence="3">
    <location>
        <begin position="40"/>
        <end position="569"/>
    </location>
</feature>
<dbReference type="EMBL" id="CP001280">
    <property type="protein sequence ID" value="ACK51309.1"/>
    <property type="molecule type" value="Genomic_DNA"/>
</dbReference>
<feature type="domain" description="Carboxylesterase type B" evidence="4">
    <location>
        <begin position="44"/>
        <end position="562"/>
    </location>
</feature>
<organism evidence="5 6">
    <name type="scientific">Methylocella silvestris (strain DSM 15510 / CIP 108128 / LMG 27833 / NCIMB 13906 / BL2)</name>
    <dbReference type="NCBI Taxonomy" id="395965"/>
    <lineage>
        <taxon>Bacteria</taxon>
        <taxon>Pseudomonadati</taxon>
        <taxon>Pseudomonadota</taxon>
        <taxon>Alphaproteobacteria</taxon>
        <taxon>Hyphomicrobiales</taxon>
        <taxon>Beijerinckiaceae</taxon>
        <taxon>Methylocella</taxon>
    </lineage>
</organism>
<dbReference type="Proteomes" id="UP000002257">
    <property type="component" value="Chromosome"/>
</dbReference>
<dbReference type="OrthoDB" id="9775851at2"/>
<gene>
    <name evidence="5" type="ordered locus">Msil_2379</name>
</gene>
<keyword evidence="3" id="KW-0732">Signal</keyword>
<dbReference type="GO" id="GO:0016787">
    <property type="term" value="F:hydrolase activity"/>
    <property type="evidence" value="ECO:0007669"/>
    <property type="project" value="UniProtKB-KW"/>
</dbReference>
<evidence type="ECO:0000256" key="3">
    <source>
        <dbReference type="RuleBase" id="RU361235"/>
    </source>
</evidence>
<comment type="similarity">
    <text evidence="1 3">Belongs to the type-B carboxylesterase/lipase family.</text>
</comment>
<reference evidence="5 6" key="1">
    <citation type="journal article" date="2010" name="J. Bacteriol.">
        <title>Complete genome sequence of the aerobic facultative methanotroph Methylocella silvestris BL2.</title>
        <authorList>
            <person name="Chen Y."/>
            <person name="Crombie A."/>
            <person name="Rahman M.T."/>
            <person name="Dedysh S.N."/>
            <person name="Liesack W."/>
            <person name="Stott M.B."/>
            <person name="Alam M."/>
            <person name="Theisen A.R."/>
            <person name="Murrell J.C."/>
            <person name="Dunfield P.F."/>
        </authorList>
    </citation>
    <scope>NUCLEOTIDE SEQUENCE [LARGE SCALE GENOMIC DNA]</scope>
    <source>
        <strain evidence="6">DSM 15510 / CIP 108128 / LMG 27833 / NCIMB 13906 / BL2</strain>
    </source>
</reference>
<dbReference type="SUPFAM" id="SSF53474">
    <property type="entry name" value="alpha/beta-Hydrolases"/>
    <property type="match status" value="1"/>
</dbReference>
<dbReference type="EC" id="3.1.1.-" evidence="3"/>
<protein>
    <recommendedName>
        <fullName evidence="3">Carboxylic ester hydrolase</fullName>
        <ecNumber evidence="3">3.1.1.-</ecNumber>
    </recommendedName>
</protein>
<dbReference type="PROSITE" id="PS00941">
    <property type="entry name" value="CARBOXYLESTERASE_B_2"/>
    <property type="match status" value="1"/>
</dbReference>
<dbReference type="HOGENOM" id="CLU_006586_16_0_5"/>